<dbReference type="KEGG" id="ehx:EMIHUDRAFT_459293"/>
<dbReference type="PROSITE" id="PS51184">
    <property type="entry name" value="JMJC"/>
    <property type="match status" value="1"/>
</dbReference>
<evidence type="ECO:0000313" key="2">
    <source>
        <dbReference type="EnsemblProtists" id="EOD15557"/>
    </source>
</evidence>
<dbReference type="EnsemblProtists" id="EOD15557">
    <property type="protein sequence ID" value="EOD15557"/>
    <property type="gene ID" value="EMIHUDRAFT_459293"/>
</dbReference>
<proteinExistence type="predicted"/>
<dbReference type="Gene3D" id="1.25.40.20">
    <property type="entry name" value="Ankyrin repeat-containing domain"/>
    <property type="match status" value="1"/>
</dbReference>
<dbReference type="AlphaFoldDB" id="A0A0D3IWC2"/>
<dbReference type="eggNOG" id="KOG2131">
    <property type="taxonomic scope" value="Eukaryota"/>
</dbReference>
<sequence>MSWFAASRAVGAPAQETYKGFRLRADVHHQHETLEQLASRHKTSPEAADRAAEAAVTVGDVSRGSGWYVEALRRRVALAGGTKAQVASAARYGLLHLATHAEVHAVGIARQLLRSRQPGAYIDQLERSCGGESDASAELRAAALGGGELLRAALVRLVAHCAHVQRAVQKLVDAGADATLVRGGYTVAHLLAHLGEPSLLRDAAEALPAREWRRQLLSTSAPAGRTPLQLAAAHGHAQGRAECDVAVVDVARLTPAEFRRRFLATERPVLVRNGSAHRWAQLRSALSHARLVKAHGSRTISVSEVPYHDGTTPTETSLGAFAKRALYYFESLPAGALRDAVSAHVPPFLARNIDAGWLSEASVQLAIGGARSGAPLHYHKAALNTLVYGRKAWWLAPPRDAAYSSTPVARWAEGGPKRYASAGRTLLRCEQRAGDVLYLPDFWGHAVLNLQPSVGVATEFASPRMQFEYRDD</sequence>
<accession>A0A0D3IWC2</accession>
<dbReference type="Pfam" id="PF13621">
    <property type="entry name" value="Cupin_8"/>
    <property type="match status" value="1"/>
</dbReference>
<reference evidence="3" key="1">
    <citation type="journal article" date="2013" name="Nature">
        <title>Pan genome of the phytoplankton Emiliania underpins its global distribution.</title>
        <authorList>
            <person name="Read B.A."/>
            <person name="Kegel J."/>
            <person name="Klute M.J."/>
            <person name="Kuo A."/>
            <person name="Lefebvre S.C."/>
            <person name="Maumus F."/>
            <person name="Mayer C."/>
            <person name="Miller J."/>
            <person name="Monier A."/>
            <person name="Salamov A."/>
            <person name="Young J."/>
            <person name="Aguilar M."/>
            <person name="Claverie J.M."/>
            <person name="Frickenhaus S."/>
            <person name="Gonzalez K."/>
            <person name="Herman E.K."/>
            <person name="Lin Y.C."/>
            <person name="Napier J."/>
            <person name="Ogata H."/>
            <person name="Sarno A.F."/>
            <person name="Shmutz J."/>
            <person name="Schroeder D."/>
            <person name="de Vargas C."/>
            <person name="Verret F."/>
            <person name="von Dassow P."/>
            <person name="Valentin K."/>
            <person name="Van de Peer Y."/>
            <person name="Wheeler G."/>
            <person name="Dacks J.B."/>
            <person name="Delwiche C.F."/>
            <person name="Dyhrman S.T."/>
            <person name="Glockner G."/>
            <person name="John U."/>
            <person name="Richards T."/>
            <person name="Worden A.Z."/>
            <person name="Zhang X."/>
            <person name="Grigoriev I.V."/>
            <person name="Allen A.E."/>
            <person name="Bidle K."/>
            <person name="Borodovsky M."/>
            <person name="Bowler C."/>
            <person name="Brownlee C."/>
            <person name="Cock J.M."/>
            <person name="Elias M."/>
            <person name="Gladyshev V.N."/>
            <person name="Groth M."/>
            <person name="Guda C."/>
            <person name="Hadaegh A."/>
            <person name="Iglesias-Rodriguez M.D."/>
            <person name="Jenkins J."/>
            <person name="Jones B.M."/>
            <person name="Lawson T."/>
            <person name="Leese F."/>
            <person name="Lindquist E."/>
            <person name="Lobanov A."/>
            <person name="Lomsadze A."/>
            <person name="Malik S.B."/>
            <person name="Marsh M.E."/>
            <person name="Mackinder L."/>
            <person name="Mock T."/>
            <person name="Mueller-Roeber B."/>
            <person name="Pagarete A."/>
            <person name="Parker M."/>
            <person name="Probert I."/>
            <person name="Quesneville H."/>
            <person name="Raines C."/>
            <person name="Rensing S.A."/>
            <person name="Riano-Pachon D.M."/>
            <person name="Richier S."/>
            <person name="Rokitta S."/>
            <person name="Shiraiwa Y."/>
            <person name="Soanes D.M."/>
            <person name="van der Giezen M."/>
            <person name="Wahlund T.M."/>
            <person name="Williams B."/>
            <person name="Wilson W."/>
            <person name="Wolfe G."/>
            <person name="Wurch L.L."/>
        </authorList>
    </citation>
    <scope>NUCLEOTIDE SEQUENCE</scope>
</reference>
<dbReference type="PaxDb" id="2903-EOD15557"/>
<protein>
    <recommendedName>
        <fullName evidence="1">JmjC domain-containing protein</fullName>
    </recommendedName>
</protein>
<dbReference type="HOGENOM" id="CLU_579308_0_0_1"/>
<evidence type="ECO:0000313" key="3">
    <source>
        <dbReference type="Proteomes" id="UP000013827"/>
    </source>
</evidence>
<dbReference type="InterPro" id="IPR050910">
    <property type="entry name" value="JMJD6_ArgDemeth/LysHydrox"/>
</dbReference>
<organism evidence="2 3">
    <name type="scientific">Emiliania huxleyi (strain CCMP1516)</name>
    <dbReference type="NCBI Taxonomy" id="280463"/>
    <lineage>
        <taxon>Eukaryota</taxon>
        <taxon>Haptista</taxon>
        <taxon>Haptophyta</taxon>
        <taxon>Prymnesiophyceae</taxon>
        <taxon>Isochrysidales</taxon>
        <taxon>Noelaerhabdaceae</taxon>
        <taxon>Emiliania</taxon>
    </lineage>
</organism>
<keyword evidence="3" id="KW-1185">Reference proteome</keyword>
<dbReference type="SUPFAM" id="SSF51197">
    <property type="entry name" value="Clavaminate synthase-like"/>
    <property type="match status" value="1"/>
</dbReference>
<evidence type="ECO:0000259" key="1">
    <source>
        <dbReference type="PROSITE" id="PS51184"/>
    </source>
</evidence>
<dbReference type="Proteomes" id="UP000013827">
    <property type="component" value="Unassembled WGS sequence"/>
</dbReference>
<dbReference type="InterPro" id="IPR036770">
    <property type="entry name" value="Ankyrin_rpt-contain_sf"/>
</dbReference>
<dbReference type="RefSeq" id="XP_005767986.1">
    <property type="nucleotide sequence ID" value="XM_005767929.1"/>
</dbReference>
<dbReference type="InterPro" id="IPR041667">
    <property type="entry name" value="Cupin_8"/>
</dbReference>
<dbReference type="Gene3D" id="2.60.120.650">
    <property type="entry name" value="Cupin"/>
    <property type="match status" value="1"/>
</dbReference>
<reference evidence="2" key="2">
    <citation type="submission" date="2024-10" db="UniProtKB">
        <authorList>
            <consortium name="EnsemblProtists"/>
        </authorList>
    </citation>
    <scope>IDENTIFICATION</scope>
</reference>
<dbReference type="PANTHER" id="PTHR12480">
    <property type="entry name" value="ARGININE DEMETHYLASE AND LYSYL-HYDROXYLASE JMJD"/>
    <property type="match status" value="1"/>
</dbReference>
<dbReference type="SMART" id="SM00558">
    <property type="entry name" value="JmjC"/>
    <property type="match status" value="1"/>
</dbReference>
<name>A0A0D3IWC2_EMIH1</name>
<dbReference type="GeneID" id="17261709"/>
<feature type="domain" description="JmjC" evidence="1">
    <location>
        <begin position="321"/>
        <end position="472"/>
    </location>
</feature>
<dbReference type="InterPro" id="IPR003347">
    <property type="entry name" value="JmjC_dom"/>
</dbReference>